<keyword evidence="2" id="KW-1185">Reference proteome</keyword>
<comment type="caution">
    <text evidence="1">The sequence shown here is derived from an EMBL/GenBank/DDBJ whole genome shotgun (WGS) entry which is preliminary data.</text>
</comment>
<sequence length="113" mass="13025">MRSISHIKLTHTRREANKVAHRLARLGLTLDKRIIWFDEPLDVNLLLEDMQTAHSVVLLERELSAESLEFEWGAMMVLATLKLNTADDTSSVRHVVNDAHHFMRSISQPKLTR</sequence>
<organism evidence="1 2">
    <name type="scientific">Malus domestica</name>
    <name type="common">Apple</name>
    <name type="synonym">Pyrus malus</name>
    <dbReference type="NCBI Taxonomy" id="3750"/>
    <lineage>
        <taxon>Eukaryota</taxon>
        <taxon>Viridiplantae</taxon>
        <taxon>Streptophyta</taxon>
        <taxon>Embryophyta</taxon>
        <taxon>Tracheophyta</taxon>
        <taxon>Spermatophyta</taxon>
        <taxon>Magnoliopsida</taxon>
        <taxon>eudicotyledons</taxon>
        <taxon>Gunneridae</taxon>
        <taxon>Pentapetalae</taxon>
        <taxon>rosids</taxon>
        <taxon>fabids</taxon>
        <taxon>Rosales</taxon>
        <taxon>Rosaceae</taxon>
        <taxon>Amygdaloideae</taxon>
        <taxon>Maleae</taxon>
        <taxon>Malus</taxon>
    </lineage>
</organism>
<dbReference type="EMBL" id="RDQH01000332">
    <property type="protein sequence ID" value="RXH97004.1"/>
    <property type="molecule type" value="Genomic_DNA"/>
</dbReference>
<accession>A0A498JT55</accession>
<evidence type="ECO:0000313" key="2">
    <source>
        <dbReference type="Proteomes" id="UP000290289"/>
    </source>
</evidence>
<evidence type="ECO:0008006" key="3">
    <source>
        <dbReference type="Google" id="ProtNLM"/>
    </source>
</evidence>
<evidence type="ECO:0000313" key="1">
    <source>
        <dbReference type="EMBL" id="RXH97004.1"/>
    </source>
</evidence>
<dbReference type="AlphaFoldDB" id="A0A498JT55"/>
<proteinExistence type="predicted"/>
<gene>
    <name evidence="1" type="ORF">DVH24_035672</name>
</gene>
<reference evidence="1 2" key="1">
    <citation type="submission" date="2018-10" db="EMBL/GenBank/DDBJ databases">
        <title>A high-quality apple genome assembly.</title>
        <authorList>
            <person name="Hu J."/>
        </authorList>
    </citation>
    <scope>NUCLEOTIDE SEQUENCE [LARGE SCALE GENOMIC DNA]</scope>
    <source>
        <strain evidence="2">cv. HFTH1</strain>
        <tissue evidence="1">Young leaf</tissue>
    </source>
</reference>
<dbReference type="Proteomes" id="UP000290289">
    <property type="component" value="Chromosome 6"/>
</dbReference>
<protein>
    <recommendedName>
        <fullName evidence="3">RNase H type-1 domain-containing protein</fullName>
    </recommendedName>
</protein>
<name>A0A498JT55_MALDO</name>